<dbReference type="InterPro" id="IPR029062">
    <property type="entry name" value="Class_I_gatase-like"/>
</dbReference>
<dbReference type="Gene3D" id="3.40.50.880">
    <property type="match status" value="1"/>
</dbReference>
<feature type="region of interest" description="Disordered" evidence="1">
    <location>
        <begin position="136"/>
        <end position="194"/>
    </location>
</feature>
<dbReference type="BioCyc" id="SCEL448385:SCE_RS28295-MONOMER"/>
<keyword evidence="2" id="KW-1133">Transmembrane helix</keyword>
<reference evidence="4 5" key="1">
    <citation type="journal article" date="2007" name="Nat. Biotechnol.">
        <title>Complete genome sequence of the myxobacterium Sorangium cellulosum.</title>
        <authorList>
            <person name="Schneiker S."/>
            <person name="Perlova O."/>
            <person name="Kaiser O."/>
            <person name="Gerth K."/>
            <person name="Alici A."/>
            <person name="Altmeyer M.O."/>
            <person name="Bartels D."/>
            <person name="Bekel T."/>
            <person name="Beyer S."/>
            <person name="Bode E."/>
            <person name="Bode H.B."/>
            <person name="Bolten C.J."/>
            <person name="Choudhuri J.V."/>
            <person name="Doss S."/>
            <person name="Elnakady Y.A."/>
            <person name="Frank B."/>
            <person name="Gaigalat L."/>
            <person name="Goesmann A."/>
            <person name="Groeger C."/>
            <person name="Gross F."/>
            <person name="Jelsbak L."/>
            <person name="Jelsbak L."/>
            <person name="Kalinowski J."/>
            <person name="Kegler C."/>
            <person name="Knauber T."/>
            <person name="Konietzny S."/>
            <person name="Kopp M."/>
            <person name="Krause L."/>
            <person name="Krug D."/>
            <person name="Linke B."/>
            <person name="Mahmud T."/>
            <person name="Martinez-Arias R."/>
            <person name="McHardy A.C."/>
            <person name="Merai M."/>
            <person name="Meyer F."/>
            <person name="Mormann S."/>
            <person name="Munoz-Dorado J."/>
            <person name="Perez J."/>
            <person name="Pradella S."/>
            <person name="Rachid S."/>
            <person name="Raddatz G."/>
            <person name="Rosenau F."/>
            <person name="Rueckert C."/>
            <person name="Sasse F."/>
            <person name="Scharfe M."/>
            <person name="Schuster S.C."/>
            <person name="Suen G."/>
            <person name="Treuner-Lange A."/>
            <person name="Velicer G.J."/>
            <person name="Vorholter F.-J."/>
            <person name="Weissman K.J."/>
            <person name="Welch R.D."/>
            <person name="Wenzel S.C."/>
            <person name="Whitworth D.E."/>
            <person name="Wilhelm S."/>
            <person name="Wittmann C."/>
            <person name="Bloecker H."/>
            <person name="Puehler A."/>
            <person name="Mueller R."/>
        </authorList>
    </citation>
    <scope>NUCLEOTIDE SEQUENCE [LARGE SCALE GENOMIC DNA]</scope>
    <source>
        <strain evidence="5">So ce56</strain>
    </source>
</reference>
<proteinExistence type="predicted"/>
<dbReference type="STRING" id="448385.sce5515"/>
<evidence type="ECO:0000313" key="5">
    <source>
        <dbReference type="Proteomes" id="UP000002139"/>
    </source>
</evidence>
<dbReference type="PANTHER" id="PTHR37947">
    <property type="entry name" value="BLL2462 PROTEIN"/>
    <property type="match status" value="1"/>
</dbReference>
<sequence length="796" mass="81181">MTRSFAPSGDLSSPIVAVACVVAALSFGLLVLELVRARGRAAGAVGAAPARAALGTALTGALAVLGLLAAILRPVAVTSRGSLVGPKVVVLVDGSRSMDLPGVAGTRRDSAERALEELGKRADVRLSRYVFGEGAPLPADGQASEGGGSAPAPGVSAGAAPAPDRDAGAGAPAAAPASAAAPAPPARGRPQRRSDLSAALEALARAADERPSAFVVVSDGRLDRPGPDDTAAATRAALEGLDVPVHTVAVATESVRDAGVRAVRTSGAAVAHQPLSLRIDIGCSGGLACDAVPVVARELREQGAPTTLATGTAHVEGGVGTVELGVTLDRAGTRILEVSIKAPDGDELPENDVRYITLDVARDRIRVLHVAGRPTYDVRALRMWLKADASVDVVAFFILRTPGDEVNASSDELALIPFPVDELFSVHLSSFDAVVLQDFDAAPYGLTKHLPALAQYVDKGGGLIMVGGPNAFVSGNYARTRLARVLPVDLDIGRAPKVDLGAFVPRITAAGRAAPVLAPLLALIGDEMPEMPGTNVVGDPLPGATVLMTHPTRTTASGAPMPVLSLGEHESGRTIALTLDGSHRLLFSAFASSSAGRAHGAFWDALLGWLMRDPRFEPAAIEPRGGCLAGEETALVLRPLAGQRGEARVTIARLGSGAVVKTLTAPIGEGGEPVELAAGRLEPGGYSATVEIVPEGAAGDGGDQKRATTRRDFACERGGDEWADPRPDVARLEAIARATGGASVLPSAAGSLSLPAATQVAAERHVAPLLPPWAWTLAAAAALGAHWIVRRRGGLA</sequence>
<keyword evidence="5" id="KW-1185">Reference proteome</keyword>
<dbReference type="Proteomes" id="UP000002139">
    <property type="component" value="Chromosome"/>
</dbReference>
<dbReference type="AlphaFoldDB" id="A9G2R3"/>
<gene>
    <name evidence="4" type="ordered locus">sce5515</name>
</gene>
<accession>A9G2R3</accession>
<name>A9G2R3_SORC5</name>
<dbReference type="Gene3D" id="3.40.50.410">
    <property type="entry name" value="von Willebrand factor, type A domain"/>
    <property type="match status" value="1"/>
</dbReference>
<evidence type="ECO:0000256" key="1">
    <source>
        <dbReference type="SAM" id="MobiDB-lite"/>
    </source>
</evidence>
<keyword evidence="2" id="KW-0812">Transmembrane</keyword>
<dbReference type="OrthoDB" id="9769144at2"/>
<feature type="domain" description="Putative glutamine amidotransferase" evidence="3">
    <location>
        <begin position="449"/>
        <end position="611"/>
    </location>
</feature>
<dbReference type="Pfam" id="PF07090">
    <property type="entry name" value="GATase1_like"/>
    <property type="match status" value="1"/>
</dbReference>
<protein>
    <recommendedName>
        <fullName evidence="3">Putative glutamine amidotransferase domain-containing protein</fullName>
    </recommendedName>
</protein>
<evidence type="ECO:0000256" key="2">
    <source>
        <dbReference type="SAM" id="Phobius"/>
    </source>
</evidence>
<feature type="compositionally biased region" description="Low complexity" evidence="1">
    <location>
        <begin position="150"/>
        <end position="181"/>
    </location>
</feature>
<organism evidence="4 5">
    <name type="scientific">Sorangium cellulosum (strain So ce56)</name>
    <name type="common">Polyangium cellulosum (strain So ce56)</name>
    <dbReference type="NCBI Taxonomy" id="448385"/>
    <lineage>
        <taxon>Bacteria</taxon>
        <taxon>Pseudomonadati</taxon>
        <taxon>Myxococcota</taxon>
        <taxon>Polyangia</taxon>
        <taxon>Polyangiales</taxon>
        <taxon>Polyangiaceae</taxon>
        <taxon>Sorangium</taxon>
    </lineage>
</organism>
<dbReference type="InterPro" id="IPR036465">
    <property type="entry name" value="vWFA_dom_sf"/>
</dbReference>
<feature type="transmembrane region" description="Helical" evidence="2">
    <location>
        <begin position="12"/>
        <end position="32"/>
    </location>
</feature>
<feature type="transmembrane region" description="Helical" evidence="2">
    <location>
        <begin position="52"/>
        <end position="72"/>
    </location>
</feature>
<dbReference type="PANTHER" id="PTHR37947:SF1">
    <property type="entry name" value="BLL2462 PROTEIN"/>
    <property type="match status" value="1"/>
</dbReference>
<dbReference type="eggNOG" id="COG5426">
    <property type="taxonomic scope" value="Bacteria"/>
</dbReference>
<dbReference type="KEGG" id="scl:sce5515"/>
<dbReference type="SUPFAM" id="SSF52317">
    <property type="entry name" value="Class I glutamine amidotransferase-like"/>
    <property type="match status" value="1"/>
</dbReference>
<dbReference type="HOGENOM" id="CLU_013447_2_0_7"/>
<evidence type="ECO:0000313" key="4">
    <source>
        <dbReference type="EMBL" id="CAN95678.1"/>
    </source>
</evidence>
<dbReference type="InterPro" id="IPR010768">
    <property type="entry name" value="GATase1-like"/>
</dbReference>
<dbReference type="EMBL" id="AM746676">
    <property type="protein sequence ID" value="CAN95678.1"/>
    <property type="molecule type" value="Genomic_DNA"/>
</dbReference>
<evidence type="ECO:0000259" key="3">
    <source>
        <dbReference type="Pfam" id="PF07090"/>
    </source>
</evidence>
<dbReference type="RefSeq" id="WP_012238146.1">
    <property type="nucleotide sequence ID" value="NC_010162.1"/>
</dbReference>
<keyword evidence="2" id="KW-0472">Membrane</keyword>